<dbReference type="AlphaFoldDB" id="A0A8K0RBJ2"/>
<dbReference type="InterPro" id="IPR039781">
    <property type="entry name" value="Rad21/Rec8-like"/>
</dbReference>
<dbReference type="GO" id="GO:0030892">
    <property type="term" value="C:mitotic cohesin complex"/>
    <property type="evidence" value="ECO:0007669"/>
    <property type="project" value="TreeGrafter"/>
</dbReference>
<reference evidence="5" key="1">
    <citation type="journal article" date="2021" name="Nat. Commun.">
        <title>Genetic determinants of endophytism in the Arabidopsis root mycobiome.</title>
        <authorList>
            <person name="Mesny F."/>
            <person name="Miyauchi S."/>
            <person name="Thiergart T."/>
            <person name="Pickel B."/>
            <person name="Atanasova L."/>
            <person name="Karlsson M."/>
            <person name="Huettel B."/>
            <person name="Barry K.W."/>
            <person name="Haridas S."/>
            <person name="Chen C."/>
            <person name="Bauer D."/>
            <person name="Andreopoulos W."/>
            <person name="Pangilinan J."/>
            <person name="LaButti K."/>
            <person name="Riley R."/>
            <person name="Lipzen A."/>
            <person name="Clum A."/>
            <person name="Drula E."/>
            <person name="Henrissat B."/>
            <person name="Kohler A."/>
            <person name="Grigoriev I.V."/>
            <person name="Martin F.M."/>
            <person name="Hacquard S."/>
        </authorList>
    </citation>
    <scope>NUCLEOTIDE SEQUENCE</scope>
    <source>
        <strain evidence="5">MPI-SDFR-AT-0120</strain>
    </source>
</reference>
<dbReference type="InterPro" id="IPR006910">
    <property type="entry name" value="Rad21_Rec8_N"/>
</dbReference>
<comment type="subcellular location">
    <subcellularLocation>
        <location evidence="1">Nucleus</location>
    </subcellularLocation>
</comment>
<feature type="compositionally biased region" description="Basic and acidic residues" evidence="3">
    <location>
        <begin position="716"/>
        <end position="725"/>
    </location>
</feature>
<dbReference type="PANTHER" id="PTHR12585">
    <property type="entry name" value="SCC1 / RAD21 FAMILY MEMBER"/>
    <property type="match status" value="1"/>
</dbReference>
<dbReference type="GO" id="GO:0007064">
    <property type="term" value="P:mitotic sister chromatid cohesion"/>
    <property type="evidence" value="ECO:0007669"/>
    <property type="project" value="TreeGrafter"/>
</dbReference>
<keyword evidence="2" id="KW-0539">Nucleus</keyword>
<dbReference type="Pfam" id="PF04825">
    <property type="entry name" value="Rad21_Rec8_N"/>
    <property type="match status" value="1"/>
</dbReference>
<keyword evidence="6" id="KW-1185">Reference proteome</keyword>
<feature type="compositionally biased region" description="Basic and acidic residues" evidence="3">
    <location>
        <begin position="418"/>
        <end position="453"/>
    </location>
</feature>
<feature type="compositionally biased region" description="Acidic residues" evidence="3">
    <location>
        <begin position="686"/>
        <end position="715"/>
    </location>
</feature>
<evidence type="ECO:0000256" key="2">
    <source>
        <dbReference type="ARBA" id="ARBA00023242"/>
    </source>
</evidence>
<protein>
    <submittedName>
        <fullName evidence="5">Rec8 like protein-domain-containing protein</fullName>
    </submittedName>
</protein>
<dbReference type="EMBL" id="JAGMVJ010000005">
    <property type="protein sequence ID" value="KAH7090384.1"/>
    <property type="molecule type" value="Genomic_DNA"/>
</dbReference>
<feature type="domain" description="Rad21/Rec8-like protein N-terminal" evidence="4">
    <location>
        <begin position="1"/>
        <end position="112"/>
    </location>
</feature>
<dbReference type="GO" id="GO:0003682">
    <property type="term" value="F:chromatin binding"/>
    <property type="evidence" value="ECO:0007669"/>
    <property type="project" value="TreeGrafter"/>
</dbReference>
<dbReference type="Proteomes" id="UP000813461">
    <property type="component" value="Unassembled WGS sequence"/>
</dbReference>
<evidence type="ECO:0000313" key="6">
    <source>
        <dbReference type="Proteomes" id="UP000813461"/>
    </source>
</evidence>
<gene>
    <name evidence="5" type="ORF">FB567DRAFT_289673</name>
</gene>
<name>A0A8K0RBJ2_9PLEO</name>
<evidence type="ECO:0000259" key="4">
    <source>
        <dbReference type="Pfam" id="PF04825"/>
    </source>
</evidence>
<dbReference type="OrthoDB" id="5427633at2759"/>
<accession>A0A8K0RBJ2</accession>
<dbReference type="GO" id="GO:0005634">
    <property type="term" value="C:nucleus"/>
    <property type="evidence" value="ECO:0007669"/>
    <property type="project" value="UniProtKB-SubCell"/>
</dbReference>
<feature type="compositionally biased region" description="Basic and acidic residues" evidence="3">
    <location>
        <begin position="736"/>
        <end position="745"/>
    </location>
</feature>
<evidence type="ECO:0000256" key="3">
    <source>
        <dbReference type="SAM" id="MobiDB-lite"/>
    </source>
</evidence>
<organism evidence="5 6">
    <name type="scientific">Paraphoma chrysanthemicola</name>
    <dbReference type="NCBI Taxonomy" id="798071"/>
    <lineage>
        <taxon>Eukaryota</taxon>
        <taxon>Fungi</taxon>
        <taxon>Dikarya</taxon>
        <taxon>Ascomycota</taxon>
        <taxon>Pezizomycotina</taxon>
        <taxon>Dothideomycetes</taxon>
        <taxon>Pleosporomycetidae</taxon>
        <taxon>Pleosporales</taxon>
        <taxon>Pleosporineae</taxon>
        <taxon>Phaeosphaeriaceae</taxon>
        <taxon>Paraphoma</taxon>
    </lineage>
</organism>
<feature type="region of interest" description="Disordered" evidence="3">
    <location>
        <begin position="682"/>
        <end position="745"/>
    </location>
</feature>
<sequence length="745" mass="79948">MFYSHEVLTSRKYGVATVWLVATLGAKSNLKRINRKQILDVDVSKACQTIVDPVAPMALRLQGNLLYGVSRVYLQQCGYVLSDAQNAHNAMRMMLRTVQNLALDPEAGKARPEQLVLPDDPSFLPDFALPPPELVANLDLGLNFDIARSGESQSLTPFGSQQSTASSYAGALGGLILPSSSPNAPGSFQLAGDDDPLVHAGHVGDYDLSQLGEPEFTFDENGELIDGPPIRAPARTPAAQNGVTMHSDAGASAKVRRDHEEGQLGAAQLPSDHMDIDLPLLGDDLPEGDALPNAALQQSNDPVEVVQSSSTASAPMRKKRQAARVLPTDATLELKNKDLADWNSNYLQNMNAISKSKKQGRVAQQAKKDAEYILWGSGLGGIAQQFAGLPGPNPFDMFMGDSLFELYTGASRKKVAGRKHDRDSGIDDATQKESRRVRQKTGEPGEEMGRGMEDEGFFMPGDDEVELPREAPSALDDDQIFSAMPWNMSASRHGSSAIPGSRRLGMQDHGKPSSKPGSRMVSASPLHGRGLPLPLEPILNLESDGDDGFGGNDFIAAGPGPSSPPTVIGAAIQSSTRAREALSTEGENFLTFVTEAIFEKRNHAQADAGHSLDAKQEQDILEVNDITFEELLPAAENNKMIACQGLMMVLALGTKGMLDVKQDEGLGDINLKLTAKIKASQVVEISDSEESEEEDASDDDVEMTEEQAAEQQDGDGGDHLGHFDEQFAAGIAASEQNDHDSLYND</sequence>
<dbReference type="PANTHER" id="PTHR12585:SF70">
    <property type="entry name" value="RAD21_REC8 N TERMINAL DOMAIN PROTEIN (AFU_ORTHOLOGUE AFUA_6G02900)"/>
    <property type="match status" value="1"/>
</dbReference>
<dbReference type="CDD" id="cd21789">
    <property type="entry name" value="Rad21_Rec8_M_SpRec8p-like"/>
    <property type="match status" value="1"/>
</dbReference>
<proteinExistence type="predicted"/>
<evidence type="ECO:0000313" key="5">
    <source>
        <dbReference type="EMBL" id="KAH7090384.1"/>
    </source>
</evidence>
<feature type="region of interest" description="Disordered" evidence="3">
    <location>
        <begin position="414"/>
        <end position="455"/>
    </location>
</feature>
<feature type="region of interest" description="Disordered" evidence="3">
    <location>
        <begin position="490"/>
        <end position="522"/>
    </location>
</feature>
<evidence type="ECO:0000256" key="1">
    <source>
        <dbReference type="ARBA" id="ARBA00004123"/>
    </source>
</evidence>
<comment type="caution">
    <text evidence="5">The sequence shown here is derived from an EMBL/GenBank/DDBJ whole genome shotgun (WGS) entry which is preliminary data.</text>
</comment>